<gene>
    <name evidence="2" type="ORF">ABVK25_011993</name>
</gene>
<organism evidence="2 3">
    <name type="scientific">Lepraria finkii</name>
    <dbReference type="NCBI Taxonomy" id="1340010"/>
    <lineage>
        <taxon>Eukaryota</taxon>
        <taxon>Fungi</taxon>
        <taxon>Dikarya</taxon>
        <taxon>Ascomycota</taxon>
        <taxon>Pezizomycotina</taxon>
        <taxon>Lecanoromycetes</taxon>
        <taxon>OSLEUM clade</taxon>
        <taxon>Lecanoromycetidae</taxon>
        <taxon>Lecanorales</taxon>
        <taxon>Lecanorineae</taxon>
        <taxon>Stereocaulaceae</taxon>
        <taxon>Lepraria</taxon>
    </lineage>
</organism>
<protein>
    <submittedName>
        <fullName evidence="2">Uncharacterized protein</fullName>
    </submittedName>
</protein>
<feature type="compositionally biased region" description="Basic and acidic residues" evidence="1">
    <location>
        <begin position="238"/>
        <end position="252"/>
    </location>
</feature>
<comment type="caution">
    <text evidence="2">The sequence shown here is derived from an EMBL/GenBank/DDBJ whole genome shotgun (WGS) entry which is preliminary data.</text>
</comment>
<feature type="region of interest" description="Disordered" evidence="1">
    <location>
        <begin position="222"/>
        <end position="252"/>
    </location>
</feature>
<dbReference type="Proteomes" id="UP001590951">
    <property type="component" value="Unassembled WGS sequence"/>
</dbReference>
<sequence>MDAILAFPLGIKLAGSGKYYLMSDVSGSPIKFHMICVASAGLVLQCVKWVIDKSRGLESGRESANALTAGSLKVVLMRRSDKNAWLLIQSQADSQELLSSLADLTKSTFMRRLLVGQNDAGMDYRVDSREFEDRLDAVLLRSMRVTRDTPYEDWKIDGWNHSVLKSIAGSWEVPGNVRTQRDLINYFKLPRQLLLATVGPEEAKGLTEEGFWDDDGFVWSESESDDRFEDESDDEDHSNEGQEDKQELDDAKAEVVVVPPNQWHDNQDIDCDRPVVGVYSEEIQDDYTETQGSGSEIIVDGCNCEVHQQ</sequence>
<feature type="compositionally biased region" description="Acidic residues" evidence="1">
    <location>
        <begin position="222"/>
        <end position="237"/>
    </location>
</feature>
<evidence type="ECO:0000313" key="2">
    <source>
        <dbReference type="EMBL" id="KAL2045890.1"/>
    </source>
</evidence>
<name>A0ABR4AJE9_9LECA</name>
<dbReference type="EMBL" id="JBHFEH010000132">
    <property type="protein sequence ID" value="KAL2045890.1"/>
    <property type="molecule type" value="Genomic_DNA"/>
</dbReference>
<keyword evidence="3" id="KW-1185">Reference proteome</keyword>
<evidence type="ECO:0000313" key="3">
    <source>
        <dbReference type="Proteomes" id="UP001590951"/>
    </source>
</evidence>
<proteinExistence type="predicted"/>
<accession>A0ABR4AJE9</accession>
<reference evidence="2 3" key="1">
    <citation type="submission" date="2024-09" db="EMBL/GenBank/DDBJ databases">
        <title>Rethinking Asexuality: The Enigmatic Case of Functional Sexual Genes in Lepraria (Stereocaulaceae).</title>
        <authorList>
            <person name="Doellman M."/>
            <person name="Sun Y."/>
            <person name="Barcenas-Pena A."/>
            <person name="Lumbsch H.T."/>
            <person name="Grewe F."/>
        </authorList>
    </citation>
    <scope>NUCLEOTIDE SEQUENCE [LARGE SCALE GENOMIC DNA]</scope>
    <source>
        <strain evidence="2 3">Grewe 0041</strain>
    </source>
</reference>
<evidence type="ECO:0000256" key="1">
    <source>
        <dbReference type="SAM" id="MobiDB-lite"/>
    </source>
</evidence>